<reference evidence="1 2" key="1">
    <citation type="journal article" date="2022" name="Genome Biol. Evol.">
        <title>The Spruce Budworm Genome: Reconstructing the Evolutionary History of Antifreeze Proteins.</title>
        <authorList>
            <person name="Beliveau C."/>
            <person name="Gagne P."/>
            <person name="Picq S."/>
            <person name="Vernygora O."/>
            <person name="Keeling C.I."/>
            <person name="Pinkney K."/>
            <person name="Doucet D."/>
            <person name="Wen F."/>
            <person name="Johnston J.S."/>
            <person name="Maaroufi H."/>
            <person name="Boyle B."/>
            <person name="Laroche J."/>
            <person name="Dewar K."/>
            <person name="Juretic N."/>
            <person name="Blackburn G."/>
            <person name="Nisole A."/>
            <person name="Brunet B."/>
            <person name="Brandao M."/>
            <person name="Lumley L."/>
            <person name="Duan J."/>
            <person name="Quan G."/>
            <person name="Lucarotti C.J."/>
            <person name="Roe A.D."/>
            <person name="Sperling F.A.H."/>
            <person name="Levesque R.C."/>
            <person name="Cusson M."/>
        </authorList>
    </citation>
    <scope>NUCLEOTIDE SEQUENCE [LARGE SCALE GENOMIC DNA]</scope>
    <source>
        <strain evidence="1">Glfc:IPQL:Cfum</strain>
    </source>
</reference>
<accession>A0ACC0JHE6</accession>
<organism evidence="1 2">
    <name type="scientific">Choristoneura fumiferana</name>
    <name type="common">Spruce budworm moth</name>
    <name type="synonym">Archips fumiferana</name>
    <dbReference type="NCBI Taxonomy" id="7141"/>
    <lineage>
        <taxon>Eukaryota</taxon>
        <taxon>Metazoa</taxon>
        <taxon>Ecdysozoa</taxon>
        <taxon>Arthropoda</taxon>
        <taxon>Hexapoda</taxon>
        <taxon>Insecta</taxon>
        <taxon>Pterygota</taxon>
        <taxon>Neoptera</taxon>
        <taxon>Endopterygota</taxon>
        <taxon>Lepidoptera</taxon>
        <taxon>Glossata</taxon>
        <taxon>Ditrysia</taxon>
        <taxon>Tortricoidea</taxon>
        <taxon>Tortricidae</taxon>
        <taxon>Tortricinae</taxon>
        <taxon>Choristoneura</taxon>
    </lineage>
</organism>
<comment type="caution">
    <text evidence="1">The sequence shown here is derived from an EMBL/GenBank/DDBJ whole genome shotgun (WGS) entry which is preliminary data.</text>
</comment>
<protein>
    <submittedName>
        <fullName evidence="1">Uncharacterized protein</fullName>
    </submittedName>
</protein>
<dbReference type="Proteomes" id="UP001064048">
    <property type="component" value="Chromosome 22"/>
</dbReference>
<gene>
    <name evidence="1" type="ORF">MSG28_012670</name>
</gene>
<sequence>MTNREEKNDLPFWKIPAVRQTFVICGPMALIFSAGVFMGTATVMLPQLKKDDSDIYVSEPMSAWLYIRNTWSNVFDIQRWSVHGNLNGDDATTEEG</sequence>
<evidence type="ECO:0000313" key="1">
    <source>
        <dbReference type="EMBL" id="KAI8423591.1"/>
    </source>
</evidence>
<dbReference type="EMBL" id="CM046122">
    <property type="protein sequence ID" value="KAI8423591.1"/>
    <property type="molecule type" value="Genomic_DNA"/>
</dbReference>
<keyword evidence="2" id="KW-1185">Reference proteome</keyword>
<evidence type="ECO:0000313" key="2">
    <source>
        <dbReference type="Proteomes" id="UP001064048"/>
    </source>
</evidence>
<name>A0ACC0JHE6_CHOFU</name>
<proteinExistence type="predicted"/>